<evidence type="ECO:0000313" key="1">
    <source>
        <dbReference type="EMBL" id="KAK1363220.1"/>
    </source>
</evidence>
<dbReference type="Proteomes" id="UP001237642">
    <property type="component" value="Unassembled WGS sequence"/>
</dbReference>
<reference evidence="1" key="1">
    <citation type="submission" date="2023-02" db="EMBL/GenBank/DDBJ databases">
        <title>Genome of toxic invasive species Heracleum sosnowskyi carries increased number of genes despite the absence of recent whole-genome duplications.</title>
        <authorList>
            <person name="Schelkunov M."/>
            <person name="Shtratnikova V."/>
            <person name="Makarenko M."/>
            <person name="Klepikova A."/>
            <person name="Omelchenko D."/>
            <person name="Novikova G."/>
            <person name="Obukhova E."/>
            <person name="Bogdanov V."/>
            <person name="Penin A."/>
            <person name="Logacheva M."/>
        </authorList>
    </citation>
    <scope>NUCLEOTIDE SEQUENCE</scope>
    <source>
        <strain evidence="1">Hsosn_3</strain>
        <tissue evidence="1">Leaf</tissue>
    </source>
</reference>
<dbReference type="EMBL" id="JAUIZM010000009">
    <property type="protein sequence ID" value="KAK1363220.1"/>
    <property type="molecule type" value="Genomic_DNA"/>
</dbReference>
<gene>
    <name evidence="1" type="ORF">POM88_038781</name>
</gene>
<dbReference type="Gene3D" id="2.120.10.80">
    <property type="entry name" value="Kelch-type beta propeller"/>
    <property type="match status" value="1"/>
</dbReference>
<organism evidence="1 2">
    <name type="scientific">Heracleum sosnowskyi</name>
    <dbReference type="NCBI Taxonomy" id="360622"/>
    <lineage>
        <taxon>Eukaryota</taxon>
        <taxon>Viridiplantae</taxon>
        <taxon>Streptophyta</taxon>
        <taxon>Embryophyta</taxon>
        <taxon>Tracheophyta</taxon>
        <taxon>Spermatophyta</taxon>
        <taxon>Magnoliopsida</taxon>
        <taxon>eudicotyledons</taxon>
        <taxon>Gunneridae</taxon>
        <taxon>Pentapetalae</taxon>
        <taxon>asterids</taxon>
        <taxon>campanulids</taxon>
        <taxon>Apiales</taxon>
        <taxon>Apiaceae</taxon>
        <taxon>Apioideae</taxon>
        <taxon>apioid superclade</taxon>
        <taxon>Tordylieae</taxon>
        <taxon>Tordyliinae</taxon>
        <taxon>Heracleum</taxon>
    </lineage>
</organism>
<dbReference type="AlphaFoldDB" id="A0AAD8HBW5"/>
<dbReference type="InterPro" id="IPR015915">
    <property type="entry name" value="Kelch-typ_b-propeller"/>
</dbReference>
<evidence type="ECO:0000313" key="2">
    <source>
        <dbReference type="Proteomes" id="UP001237642"/>
    </source>
</evidence>
<reference evidence="1" key="2">
    <citation type="submission" date="2023-05" db="EMBL/GenBank/DDBJ databases">
        <authorList>
            <person name="Schelkunov M.I."/>
        </authorList>
    </citation>
    <scope>NUCLEOTIDE SEQUENCE</scope>
    <source>
        <strain evidence="1">Hsosn_3</strain>
        <tissue evidence="1">Leaf</tissue>
    </source>
</reference>
<evidence type="ECO:0008006" key="3">
    <source>
        <dbReference type="Google" id="ProtNLM"/>
    </source>
</evidence>
<accession>A0AAD8HBW5</accession>
<comment type="caution">
    <text evidence="1">The sequence shown here is derived from an EMBL/GenBank/DDBJ whole genome shotgun (WGS) entry which is preliminary data.</text>
</comment>
<dbReference type="SUPFAM" id="SSF117281">
    <property type="entry name" value="Kelch motif"/>
    <property type="match status" value="1"/>
</dbReference>
<protein>
    <recommendedName>
        <fullName evidence="3">F-box/kelch-repeat protein</fullName>
    </recommendedName>
</protein>
<name>A0AAD8HBW5_9APIA</name>
<keyword evidence="2" id="KW-1185">Reference proteome</keyword>
<sequence>MEGEKSGLKIWLFVEHGSGDTTHSMYFIEPFLKEQEIDSDGFIADSISPIISTQRHDSCFIHDSGMFRFGSRFYFFGGRGDAYLYKGTPKLSLGVQVLDLDNLNLGFRSVASLNAPKQTPCVFCVNGLVYALGSHVRGCNLEGSGRSGIFEKYDPGKDCWEVLPDPPKPFGEVLDINWCDCATVVRDRYVYVGNHVQELYLVFDLDVEQWTSLPRSSQFFPYGSVCVDDSLYYLTGIGSWKLGTQFDNYVFDEDDDDDEEEEEVRLVKRSPLACVDDPFRLLKSICLKPENEQVISTFTDLEHDTWFSPYNYSQWRDIFHLGGRFFCYVVTAHLVDLDYKKVHQPYCRGVWIKVFEEMVPDRNSTTKQPHFRNLASFSYKIRTPFHNNASFIRCSAFGSVPDSWVKAPLIKKKVAAKEREAFKAEQSQHAHGGGSEGLTNGYLLKMLTAREEENWRLRDELARKDALLKDYESFLAKCKGKLVLAD</sequence>
<proteinExistence type="predicted"/>